<organism evidence="1 2">
    <name type="scientific">Cricetulus griseus</name>
    <name type="common">Chinese hamster</name>
    <name type="synonym">Cricetulus barabensis griseus</name>
    <dbReference type="NCBI Taxonomy" id="10029"/>
    <lineage>
        <taxon>Eukaryota</taxon>
        <taxon>Metazoa</taxon>
        <taxon>Chordata</taxon>
        <taxon>Craniata</taxon>
        <taxon>Vertebrata</taxon>
        <taxon>Euteleostomi</taxon>
        <taxon>Mammalia</taxon>
        <taxon>Eutheria</taxon>
        <taxon>Euarchontoglires</taxon>
        <taxon>Glires</taxon>
        <taxon>Rodentia</taxon>
        <taxon>Myomorpha</taxon>
        <taxon>Muroidea</taxon>
        <taxon>Cricetidae</taxon>
        <taxon>Cricetinae</taxon>
        <taxon>Cricetulus</taxon>
    </lineage>
</organism>
<protein>
    <submittedName>
        <fullName evidence="1">Uncharacterized protein</fullName>
    </submittedName>
</protein>
<dbReference type="EMBL" id="KE691253">
    <property type="protein sequence ID" value="ERE46584.1"/>
    <property type="molecule type" value="Genomic_DNA"/>
</dbReference>
<sequence>MTQAPIRITAEQVAQLAIVHDALTQYRQQSTPEHAIALIQTILAIAPTTPCQPRLAVWYGPMPESNGKSNWTALLHREGVSLLDGPSITLERSEYPDRVRYEADRVRHLIGELENEPCILDYDTDKRDMPRTDEP</sequence>
<dbReference type="Proteomes" id="UP000030759">
    <property type="component" value="Unassembled WGS sequence"/>
</dbReference>
<name>A0A061HUJ6_CRIGR</name>
<evidence type="ECO:0000313" key="2">
    <source>
        <dbReference type="Proteomes" id="UP000030759"/>
    </source>
</evidence>
<evidence type="ECO:0000313" key="1">
    <source>
        <dbReference type="EMBL" id="ERE46584.1"/>
    </source>
</evidence>
<accession>A0A061HUJ6</accession>
<proteinExistence type="predicted"/>
<dbReference type="AlphaFoldDB" id="A0A061HUJ6"/>
<reference evidence="2" key="1">
    <citation type="journal article" date="2013" name="Nat. Biotechnol.">
        <title>Chinese hamster genome sequenced from sorted chromosomes.</title>
        <authorList>
            <person name="Brinkrolf K."/>
            <person name="Rupp O."/>
            <person name="Laux H."/>
            <person name="Kollin F."/>
            <person name="Ernst W."/>
            <person name="Linke B."/>
            <person name="Kofler R."/>
            <person name="Romand S."/>
            <person name="Hesse F."/>
            <person name="Budach W.E."/>
            <person name="Galosy S."/>
            <person name="Muller D."/>
            <person name="Noll T."/>
            <person name="Wienberg J."/>
            <person name="Jostock T."/>
            <person name="Leonard M."/>
            <person name="Grillari J."/>
            <person name="Tauch A."/>
            <person name="Goesmann A."/>
            <person name="Helk B."/>
            <person name="Mott J.E."/>
            <person name="Puhler A."/>
            <person name="Borth N."/>
        </authorList>
    </citation>
    <scope>NUCLEOTIDE SEQUENCE [LARGE SCALE GENOMIC DNA]</scope>
    <source>
        <strain evidence="2">17A/GY</strain>
    </source>
</reference>
<gene>
    <name evidence="1" type="ORF">H671_21677</name>
</gene>